<evidence type="ECO:0000313" key="3">
    <source>
        <dbReference type="Proteomes" id="UP001595979"/>
    </source>
</evidence>
<dbReference type="Gene3D" id="3.40.50.1240">
    <property type="entry name" value="Phosphoglycerate mutase-like"/>
    <property type="match status" value="1"/>
</dbReference>
<organism evidence="2 3">
    <name type="scientific">Deinococcus petrolearius</name>
    <dbReference type="NCBI Taxonomy" id="1751295"/>
    <lineage>
        <taxon>Bacteria</taxon>
        <taxon>Thermotogati</taxon>
        <taxon>Deinococcota</taxon>
        <taxon>Deinococci</taxon>
        <taxon>Deinococcales</taxon>
        <taxon>Deinococcaceae</taxon>
        <taxon>Deinococcus</taxon>
    </lineage>
</organism>
<dbReference type="CDD" id="cd07067">
    <property type="entry name" value="HP_PGM_like"/>
    <property type="match status" value="1"/>
</dbReference>
<gene>
    <name evidence="2" type="ORF">ACFPQ6_02240</name>
</gene>
<accession>A0ABW1DI53</accession>
<dbReference type="Pfam" id="PF00300">
    <property type="entry name" value="His_Phos_1"/>
    <property type="match status" value="1"/>
</dbReference>
<keyword evidence="3" id="KW-1185">Reference proteome</keyword>
<dbReference type="GO" id="GO:0016787">
    <property type="term" value="F:hydrolase activity"/>
    <property type="evidence" value="ECO:0007669"/>
    <property type="project" value="UniProtKB-KW"/>
</dbReference>
<comment type="caution">
    <text evidence="2">The sequence shown here is derived from an EMBL/GenBank/DDBJ whole genome shotgun (WGS) entry which is preliminary data.</text>
</comment>
<dbReference type="PANTHER" id="PTHR46517:SF1">
    <property type="entry name" value="FRUCTOSE-2,6-BISPHOSPHATASE TIGAR"/>
    <property type="match status" value="1"/>
</dbReference>
<dbReference type="SMART" id="SM00855">
    <property type="entry name" value="PGAM"/>
    <property type="match status" value="1"/>
</dbReference>
<protein>
    <submittedName>
        <fullName evidence="2">Histidine phosphatase family protein</fullName>
        <ecNumber evidence="2">3.1.3.-</ecNumber>
    </submittedName>
</protein>
<dbReference type="EMBL" id="JBHSOH010000003">
    <property type="protein sequence ID" value="MFC5847116.1"/>
    <property type="molecule type" value="Genomic_DNA"/>
</dbReference>
<name>A0ABW1DI53_9DEIO</name>
<reference evidence="3" key="1">
    <citation type="journal article" date="2019" name="Int. J. Syst. Evol. Microbiol.">
        <title>The Global Catalogue of Microorganisms (GCM) 10K type strain sequencing project: providing services to taxonomists for standard genome sequencing and annotation.</title>
        <authorList>
            <consortium name="The Broad Institute Genomics Platform"/>
            <consortium name="The Broad Institute Genome Sequencing Center for Infectious Disease"/>
            <person name="Wu L."/>
            <person name="Ma J."/>
        </authorList>
    </citation>
    <scope>NUCLEOTIDE SEQUENCE [LARGE SCALE GENOMIC DNA]</scope>
    <source>
        <strain evidence="3">CGMCC 1.15053</strain>
    </source>
</reference>
<dbReference type="PANTHER" id="PTHR46517">
    <property type="entry name" value="FRUCTOSE-2,6-BISPHOSPHATASE TIGAR"/>
    <property type="match status" value="1"/>
</dbReference>
<dbReference type="Proteomes" id="UP001595979">
    <property type="component" value="Unassembled WGS sequence"/>
</dbReference>
<dbReference type="InterPro" id="IPR013078">
    <property type="entry name" value="His_Pase_superF_clade-1"/>
</dbReference>
<sequence length="220" mass="23446">MSAAPGVGPDLDLTLVRHAATAWNEGGRWQGLTDNVLGERGVAEARRLGARLAGLPFDRAESSDLARAVQTAELALPGRPLTLDPRLREISFGEFEGLSVPEMAAHPAYAAWQRDPWQFAPPGGESLGEVAARMLAWTQELPGGHTLAFSHSVAIRALLSALLGWAPQPQPGYPLPFPVRLGHTSLSTLRRRAGGWTLHRLGDAAHLETAGAGRAVEGRP</sequence>
<dbReference type="RefSeq" id="WP_380045953.1">
    <property type="nucleotide sequence ID" value="NZ_JBHSOH010000003.1"/>
</dbReference>
<evidence type="ECO:0000313" key="2">
    <source>
        <dbReference type="EMBL" id="MFC5847116.1"/>
    </source>
</evidence>
<evidence type="ECO:0000256" key="1">
    <source>
        <dbReference type="ARBA" id="ARBA00022801"/>
    </source>
</evidence>
<dbReference type="SUPFAM" id="SSF53254">
    <property type="entry name" value="Phosphoglycerate mutase-like"/>
    <property type="match status" value="1"/>
</dbReference>
<dbReference type="EC" id="3.1.3.-" evidence="2"/>
<keyword evidence="1 2" id="KW-0378">Hydrolase</keyword>
<proteinExistence type="predicted"/>
<dbReference type="InterPro" id="IPR029033">
    <property type="entry name" value="His_PPase_superfam"/>
</dbReference>
<dbReference type="InterPro" id="IPR051695">
    <property type="entry name" value="Phosphoglycerate_Mutase"/>
</dbReference>